<evidence type="ECO:0000256" key="10">
    <source>
        <dbReference type="ARBA" id="ARBA00023204"/>
    </source>
</evidence>
<evidence type="ECO:0000256" key="4">
    <source>
        <dbReference type="ARBA" id="ARBA00022741"/>
    </source>
</evidence>
<feature type="domain" description="ABC transporter" evidence="14">
    <location>
        <begin position="1"/>
        <end position="434"/>
    </location>
</feature>
<keyword evidence="5" id="KW-0227">DNA damage</keyword>
<keyword evidence="10" id="KW-0234">DNA repair</keyword>
<evidence type="ECO:0000313" key="15">
    <source>
        <dbReference type="EMBL" id="VTR52088.1"/>
    </source>
</evidence>
<keyword evidence="7" id="KW-0067">ATP-binding</keyword>
<dbReference type="Proteomes" id="UP000308196">
    <property type="component" value="Chromosome"/>
</dbReference>
<dbReference type="GeneID" id="78465082"/>
<keyword evidence="8" id="KW-0267">Excision nuclease</keyword>
<dbReference type="GO" id="GO:0005737">
    <property type="term" value="C:cytoplasm"/>
    <property type="evidence" value="ECO:0007669"/>
    <property type="project" value="UniProtKB-SubCell"/>
</dbReference>
<reference evidence="15 16" key="1">
    <citation type="submission" date="2019-05" db="EMBL/GenBank/DDBJ databases">
        <authorList>
            <consortium name="Pathogen Informatics"/>
        </authorList>
    </citation>
    <scope>NUCLEOTIDE SEQUENCE [LARGE SCALE GENOMIC DNA]</scope>
    <source>
        <strain evidence="15 16">NCTC11429</strain>
    </source>
</reference>
<evidence type="ECO:0000256" key="11">
    <source>
        <dbReference type="ARBA" id="ARBA00038000"/>
    </source>
</evidence>
<dbReference type="PROSITE" id="PS50893">
    <property type="entry name" value="ABC_TRANSPORTER_2"/>
    <property type="match status" value="2"/>
</dbReference>
<proteinExistence type="inferred from homology"/>
<evidence type="ECO:0000256" key="8">
    <source>
        <dbReference type="ARBA" id="ARBA00022881"/>
    </source>
</evidence>
<dbReference type="PANTHER" id="PTHR43152">
    <property type="entry name" value="UVRABC SYSTEM PROTEIN A"/>
    <property type="match status" value="1"/>
</dbReference>
<dbReference type="PROSITE" id="PS00211">
    <property type="entry name" value="ABC_TRANSPORTER_1"/>
    <property type="match status" value="2"/>
</dbReference>
<protein>
    <recommendedName>
        <fullName evidence="12">UvrABC system protein A</fullName>
    </recommendedName>
    <alternativeName>
        <fullName evidence="13">Excinuclease ABC subunit A</fullName>
    </alternativeName>
</protein>
<organism evidence="15 16">
    <name type="scientific">Sphingobacterium thalpophilum</name>
    <dbReference type="NCBI Taxonomy" id="259"/>
    <lineage>
        <taxon>Bacteria</taxon>
        <taxon>Pseudomonadati</taxon>
        <taxon>Bacteroidota</taxon>
        <taxon>Sphingobacteriia</taxon>
        <taxon>Sphingobacteriales</taxon>
        <taxon>Sphingobacteriaceae</taxon>
        <taxon>Sphingobacterium</taxon>
    </lineage>
</organism>
<keyword evidence="2" id="KW-0963">Cytoplasm</keyword>
<dbReference type="EMBL" id="LR590484">
    <property type="protein sequence ID" value="VTR52088.1"/>
    <property type="molecule type" value="Genomic_DNA"/>
</dbReference>
<dbReference type="RefSeq" id="WP_028070302.1">
    <property type="nucleotide sequence ID" value="NZ_CP158797.1"/>
</dbReference>
<dbReference type="InterPro" id="IPR003439">
    <property type="entry name" value="ABC_transporter-like_ATP-bd"/>
</dbReference>
<evidence type="ECO:0000256" key="12">
    <source>
        <dbReference type="ARBA" id="ARBA00039316"/>
    </source>
</evidence>
<keyword evidence="4" id="KW-0547">Nucleotide-binding</keyword>
<evidence type="ECO:0000313" key="16">
    <source>
        <dbReference type="Proteomes" id="UP000308196"/>
    </source>
</evidence>
<evidence type="ECO:0000256" key="5">
    <source>
        <dbReference type="ARBA" id="ARBA00022763"/>
    </source>
</evidence>
<dbReference type="GO" id="GO:0003677">
    <property type="term" value="F:DNA binding"/>
    <property type="evidence" value="ECO:0007669"/>
    <property type="project" value="UniProtKB-KW"/>
</dbReference>
<evidence type="ECO:0000256" key="3">
    <source>
        <dbReference type="ARBA" id="ARBA00022737"/>
    </source>
</evidence>
<dbReference type="GO" id="GO:0005524">
    <property type="term" value="F:ATP binding"/>
    <property type="evidence" value="ECO:0007669"/>
    <property type="project" value="UniProtKB-KW"/>
</dbReference>
<dbReference type="Gene3D" id="1.20.1580.10">
    <property type="entry name" value="ABC transporter ATPase like domain"/>
    <property type="match status" value="2"/>
</dbReference>
<feature type="domain" description="ABC transporter" evidence="14">
    <location>
        <begin position="448"/>
        <end position="739"/>
    </location>
</feature>
<keyword evidence="9" id="KW-0238">DNA-binding</keyword>
<dbReference type="InterPro" id="IPR017871">
    <property type="entry name" value="ABC_transporter-like_CS"/>
</dbReference>
<dbReference type="GO" id="GO:0006281">
    <property type="term" value="P:DNA repair"/>
    <property type="evidence" value="ECO:0007669"/>
    <property type="project" value="UniProtKB-KW"/>
</dbReference>
<dbReference type="AlphaFoldDB" id="A0A4V6KWQ3"/>
<evidence type="ECO:0000256" key="1">
    <source>
        <dbReference type="ARBA" id="ARBA00004496"/>
    </source>
</evidence>
<evidence type="ECO:0000256" key="13">
    <source>
        <dbReference type="ARBA" id="ARBA00042156"/>
    </source>
</evidence>
<accession>A0A4V6KWQ3</accession>
<dbReference type="Pfam" id="PF00005">
    <property type="entry name" value="ABC_tran"/>
    <property type="match status" value="1"/>
</dbReference>
<gene>
    <name evidence="15" type="primary">uvrA_3</name>
    <name evidence="15" type="ORF">NCTC11429_04499</name>
</gene>
<evidence type="ECO:0000259" key="14">
    <source>
        <dbReference type="PROSITE" id="PS50893"/>
    </source>
</evidence>
<name>A0A4V6KWQ3_9SPHI</name>
<dbReference type="GO" id="GO:0016887">
    <property type="term" value="F:ATP hydrolysis activity"/>
    <property type="evidence" value="ECO:0007669"/>
    <property type="project" value="InterPro"/>
</dbReference>
<evidence type="ECO:0000256" key="9">
    <source>
        <dbReference type="ARBA" id="ARBA00023125"/>
    </source>
</evidence>
<evidence type="ECO:0000256" key="6">
    <source>
        <dbReference type="ARBA" id="ARBA00022769"/>
    </source>
</evidence>
<dbReference type="STRING" id="1123265.GCA_000686625_03569"/>
<comment type="subcellular location">
    <subcellularLocation>
        <location evidence="1">Cytoplasm</location>
    </subcellularLocation>
</comment>
<dbReference type="PANTHER" id="PTHR43152:SF3">
    <property type="entry name" value="UVRABC SYSTEM PROTEIN A"/>
    <property type="match status" value="1"/>
</dbReference>
<keyword evidence="3" id="KW-0677">Repeat</keyword>
<dbReference type="Gene3D" id="1.10.8.280">
    <property type="entry name" value="ABC transporter ATPase domain-like"/>
    <property type="match status" value="1"/>
</dbReference>
<evidence type="ECO:0000256" key="2">
    <source>
        <dbReference type="ARBA" id="ARBA00022490"/>
    </source>
</evidence>
<dbReference type="SUPFAM" id="SSF52540">
    <property type="entry name" value="P-loop containing nucleoside triphosphate hydrolases"/>
    <property type="match status" value="2"/>
</dbReference>
<evidence type="ECO:0000256" key="7">
    <source>
        <dbReference type="ARBA" id="ARBA00022840"/>
    </source>
</evidence>
<dbReference type="GO" id="GO:0004518">
    <property type="term" value="F:nuclease activity"/>
    <property type="evidence" value="ECO:0007669"/>
    <property type="project" value="UniProtKB-KW"/>
</dbReference>
<dbReference type="Gene3D" id="3.40.50.300">
    <property type="entry name" value="P-loop containing nucleotide triphosphate hydrolases"/>
    <property type="match status" value="3"/>
</dbReference>
<comment type="similarity">
    <text evidence="11">Belongs to the ABC transporter superfamily. UvrA family.</text>
</comment>
<dbReference type="KEGG" id="stha:NCTC11429_04499"/>
<dbReference type="CDD" id="cd03270">
    <property type="entry name" value="ABC_UvrA_I"/>
    <property type="match status" value="1"/>
</dbReference>
<sequence>MDYITIVNARQNNLKNISLKIPKKKITVFTGVSGSGKSSLVFETIGAEAQRQFNETQPSFIRTRLQHVGIADVDKIDNLNVPVIINQKRLGGGARSTVGTATDIYSSLRLLFARIGKPFVGYSNVFSFNNPLGMCSLCEGLGFVQTVNIDTLLDKGRSLNEGAITFPTFQPGGWRLTRYTLSGYFDNDKKLRDYSDAEWELLLNAQEHKPKHPHKEWGKTVKYEGLIPRIEKAFLKKDSKENIVRKDALKNIVIKKACPACAGKRLNEEVLSCKINGKNIADCAALSIDELLKFVQEIDAISYHTLLEELKRKLQHIVDIGLQYLSLDRRTDTLSGGESQRIKMVRNLGSSLTEMLYIFDEPSIGLHPRDIQNIVSIIRQIRDKGNTVLIVEHDPDLIKIADWIIDMGPGSGKHGGSIIYQGKFSELKGAEGKTATYFSKRAVINSLPRKGDGYLTISHARLHNLKDIRVHIPQKVMTVVTGVAGSGKSTLINKLLPVFYPQTKVIDQSSIVAGPRSNLLTYLNLSDLLRKLFARTNKVSEKLFSRNSEGACPQCKGAGIERIDLAFMDDIEQPCEVCGGSGFSPSVLGYVYNSKNIVDVMNMTVSEAQDFFPTEPFASAFGRLCNLGLEYLSLGQRLDSFSGGERQRLKLVREIDRHDGIIVLDEPSAGLHPADVQRLMVYIDMLVSNKNTLIVVEHNLDIIANADWIIDLGPGAGQYGGKLLYQGTVIDLLKSGFSITGQYLRQHLDQG</sequence>
<dbReference type="InterPro" id="IPR027417">
    <property type="entry name" value="P-loop_NTPase"/>
</dbReference>
<keyword evidence="6" id="KW-0228">DNA excision</keyword>